<feature type="region of interest" description="Disordered" evidence="1">
    <location>
        <begin position="191"/>
        <end position="210"/>
    </location>
</feature>
<organism evidence="2 3">
    <name type="scientific">Synaphobranchus kaupii</name>
    <name type="common">Kaup's arrowtooth eel</name>
    <dbReference type="NCBI Taxonomy" id="118154"/>
    <lineage>
        <taxon>Eukaryota</taxon>
        <taxon>Metazoa</taxon>
        <taxon>Chordata</taxon>
        <taxon>Craniata</taxon>
        <taxon>Vertebrata</taxon>
        <taxon>Euteleostomi</taxon>
        <taxon>Actinopterygii</taxon>
        <taxon>Neopterygii</taxon>
        <taxon>Teleostei</taxon>
        <taxon>Anguilliformes</taxon>
        <taxon>Synaphobranchidae</taxon>
        <taxon>Synaphobranchus</taxon>
    </lineage>
</organism>
<protein>
    <submittedName>
        <fullName evidence="2">Uncharacterized protein</fullName>
    </submittedName>
</protein>
<feature type="non-terminal residue" evidence="2">
    <location>
        <position position="1"/>
    </location>
</feature>
<reference evidence="2" key="1">
    <citation type="journal article" date="2023" name="Science">
        <title>Genome structures resolve the early diversification of teleost fishes.</title>
        <authorList>
            <person name="Parey E."/>
            <person name="Louis A."/>
            <person name="Montfort J."/>
            <person name="Bouchez O."/>
            <person name="Roques C."/>
            <person name="Iampietro C."/>
            <person name="Lluch J."/>
            <person name="Castinel A."/>
            <person name="Donnadieu C."/>
            <person name="Desvignes T."/>
            <person name="Floi Bucao C."/>
            <person name="Jouanno E."/>
            <person name="Wen M."/>
            <person name="Mejri S."/>
            <person name="Dirks R."/>
            <person name="Jansen H."/>
            <person name="Henkel C."/>
            <person name="Chen W.J."/>
            <person name="Zahm M."/>
            <person name="Cabau C."/>
            <person name="Klopp C."/>
            <person name="Thompson A.W."/>
            <person name="Robinson-Rechavi M."/>
            <person name="Braasch I."/>
            <person name="Lecointre G."/>
            <person name="Bobe J."/>
            <person name="Postlethwait J.H."/>
            <person name="Berthelot C."/>
            <person name="Roest Crollius H."/>
            <person name="Guiguen Y."/>
        </authorList>
    </citation>
    <scope>NUCLEOTIDE SEQUENCE</scope>
    <source>
        <strain evidence="2">WJC10195</strain>
    </source>
</reference>
<evidence type="ECO:0000313" key="2">
    <source>
        <dbReference type="EMBL" id="KAJ8331996.1"/>
    </source>
</evidence>
<evidence type="ECO:0000313" key="3">
    <source>
        <dbReference type="Proteomes" id="UP001152622"/>
    </source>
</evidence>
<gene>
    <name evidence="2" type="ORF">SKAU_G00430200</name>
</gene>
<proteinExistence type="predicted"/>
<name>A0A9Q1I9W5_SYNKA</name>
<comment type="caution">
    <text evidence="2">The sequence shown here is derived from an EMBL/GenBank/DDBJ whole genome shotgun (WGS) entry which is preliminary data.</text>
</comment>
<sequence length="210" mass="23087">FDLLPWLIVTVTQSRGPPVTYALCTTKTVRDKPSTLSQECCRSGPVSSWNSPTFPRLDRPGDLGRSRPPIAASVIRQSDARRHYPASPLAVSVWEKAGFFKRVLWGVWPLPALQVLRSYFLPDANLPNLKVPDWTIAPGRFGSGCRARRTAAITRAVHSDAAVQRGCRKMRRGSRIPIEADAFCVAAVRNSKKQPPPLPLPPPAVAEQSS</sequence>
<evidence type="ECO:0000256" key="1">
    <source>
        <dbReference type="SAM" id="MobiDB-lite"/>
    </source>
</evidence>
<dbReference type="Proteomes" id="UP001152622">
    <property type="component" value="Unassembled WGS sequence"/>
</dbReference>
<dbReference type="AlphaFoldDB" id="A0A9Q1I9W5"/>
<dbReference type="EMBL" id="JAINUF010000064">
    <property type="protein sequence ID" value="KAJ8331996.1"/>
    <property type="molecule type" value="Genomic_DNA"/>
</dbReference>
<keyword evidence="3" id="KW-1185">Reference proteome</keyword>
<accession>A0A9Q1I9W5</accession>
<feature type="compositionally biased region" description="Pro residues" evidence="1">
    <location>
        <begin position="194"/>
        <end position="204"/>
    </location>
</feature>